<keyword evidence="17" id="KW-0966">Cell projection</keyword>
<evidence type="ECO:0000256" key="20">
    <source>
        <dbReference type="ARBA" id="ARBA00031179"/>
    </source>
</evidence>
<keyword evidence="12 27" id="KW-1133">Transmembrane helix</keyword>
<dbReference type="GO" id="GO:0005540">
    <property type="term" value="F:hyaluronic acid binding"/>
    <property type="evidence" value="ECO:0007669"/>
    <property type="project" value="InterPro"/>
</dbReference>
<proteinExistence type="predicted"/>
<evidence type="ECO:0000256" key="2">
    <source>
        <dbReference type="ARBA" id="ARBA00004251"/>
    </source>
</evidence>
<gene>
    <name evidence="30" type="primary">Cd44</name>
</gene>
<dbReference type="CDD" id="cd03516">
    <property type="entry name" value="Link_domain_CD44_like"/>
    <property type="match status" value="1"/>
</dbReference>
<evidence type="ECO:0000256" key="11">
    <source>
        <dbReference type="ARBA" id="ARBA00022974"/>
    </source>
</evidence>
<evidence type="ECO:0000256" key="17">
    <source>
        <dbReference type="ARBA" id="ARBA00023273"/>
    </source>
</evidence>
<sequence>MYKFLWRAAWGFCLVQLSLAQTQIDLNITCRYAGVFHVEKNGRYSISQTEAADLCKAFNSSLPTMAQMEKALSKGFETCRYGFIQGHVVIPRIQPNSICAANNTGVYILTSNTSYYDTYCFNASAPLEEEDCTSVTDLPNSFDGQVTITIVNRDGTRHSKKGEYRTHEKDINSSLLMDEDTSSGSSSERSTLDAYILPTRFPTAHPNPDQDSMYESTTATTWAPSSSTTEETATQKEPWFGNGWHGEYPQTPKEDSHATAGTTASAHDSHPTQRLTTQGQEDSFWTDFLDPVSHPMEHDHQTGKRMDMDSSHSATLQPTADPNTDLDRTGLSMTTHRSDGRGGRRGGNLPDDTTTTLEGYTSHYPDIKESRTLIPVTPAKTGAFEETEVTVVGDSNSNVDDSLPGDRDFVDNSGRSHTTHGSESAGPSSGSQEGGENTTSNPIRKPQIPEWLIILASLLALALILAVCVAVNSRRRCGQKKKLVINNGNGTVEDRKPSGLNGEASKSQEMVHLVNKESSETPDQFMTADETRNLQNVDMKIGV</sequence>
<feature type="compositionally biased region" description="Basic and acidic residues" evidence="26">
    <location>
        <begin position="295"/>
        <end position="310"/>
    </location>
</feature>
<feature type="compositionally biased region" description="Polar residues" evidence="26">
    <location>
        <begin position="311"/>
        <end position="322"/>
    </location>
</feature>
<evidence type="ECO:0000256" key="19">
    <source>
        <dbReference type="ARBA" id="ARBA00029928"/>
    </source>
</evidence>
<dbReference type="PRINTS" id="PR00658">
    <property type="entry name" value="CD44"/>
</dbReference>
<evidence type="ECO:0000256" key="27">
    <source>
        <dbReference type="SAM" id="Phobius"/>
    </source>
</evidence>
<feature type="transmembrane region" description="Helical" evidence="27">
    <location>
        <begin position="451"/>
        <end position="472"/>
    </location>
</feature>
<evidence type="ECO:0000256" key="24">
    <source>
        <dbReference type="ARBA" id="ARBA00033395"/>
    </source>
</evidence>
<dbReference type="RefSeq" id="XP_020040083.1">
    <property type="nucleotide sequence ID" value="XM_020184494.1"/>
</dbReference>
<keyword evidence="6" id="KW-0964">Secreted</keyword>
<evidence type="ECO:0000313" key="30">
    <source>
        <dbReference type="RefSeq" id="XP_020040083.1"/>
    </source>
</evidence>
<evidence type="ECO:0000256" key="12">
    <source>
        <dbReference type="ARBA" id="ARBA00022989"/>
    </source>
</evidence>
<keyword evidence="8 27" id="KW-0812">Transmembrane</keyword>
<keyword evidence="5" id="KW-1003">Cell membrane</keyword>
<name>A0A8B7W838_CASCN</name>
<dbReference type="GO" id="GO:0005902">
    <property type="term" value="C:microvillus"/>
    <property type="evidence" value="ECO:0007669"/>
    <property type="project" value="UniProtKB-SubCell"/>
</dbReference>
<evidence type="ECO:0000256" key="26">
    <source>
        <dbReference type="SAM" id="MobiDB-lite"/>
    </source>
</evidence>
<dbReference type="PANTHER" id="PTHR10225">
    <property type="entry name" value="HYALURONAN RECEPTOR"/>
    <property type="match status" value="1"/>
</dbReference>
<dbReference type="InterPro" id="IPR016186">
    <property type="entry name" value="C-type_lectin-like/link_sf"/>
</dbReference>
<dbReference type="Gene3D" id="3.10.100.10">
    <property type="entry name" value="Mannose-Binding Protein A, subunit A"/>
    <property type="match status" value="1"/>
</dbReference>
<evidence type="ECO:0000256" key="13">
    <source>
        <dbReference type="ARBA" id="ARBA00023136"/>
    </source>
</evidence>
<dbReference type="GO" id="GO:0006954">
    <property type="term" value="P:inflammatory response"/>
    <property type="evidence" value="ECO:0007669"/>
    <property type="project" value="TreeGrafter"/>
</dbReference>
<keyword evidence="9 28" id="KW-0732">Signal</keyword>
<evidence type="ECO:0000256" key="6">
    <source>
        <dbReference type="ARBA" id="ARBA00022525"/>
    </source>
</evidence>
<dbReference type="InterPro" id="IPR016187">
    <property type="entry name" value="CTDL_fold"/>
</dbReference>
<evidence type="ECO:0000256" key="21">
    <source>
        <dbReference type="ARBA" id="ARBA00031823"/>
    </source>
</evidence>
<dbReference type="InterPro" id="IPR000538">
    <property type="entry name" value="Link_dom"/>
</dbReference>
<keyword evidence="13 27" id="KW-0472">Membrane</keyword>
<dbReference type="GO" id="GO:0048731">
    <property type="term" value="P:system development"/>
    <property type="evidence" value="ECO:0007669"/>
    <property type="project" value="UniProtKB-ARBA"/>
</dbReference>
<comment type="subcellular location">
    <subcellularLocation>
        <location evidence="2">Cell membrane</location>
        <topology evidence="2">Single-pass type I membrane protein</topology>
    </subcellularLocation>
    <subcellularLocation>
        <location evidence="1">Cell projection</location>
        <location evidence="1">Microvillus</location>
    </subcellularLocation>
    <subcellularLocation>
        <location evidence="3">Secreted</location>
    </subcellularLocation>
</comment>
<evidence type="ECO:0000256" key="10">
    <source>
        <dbReference type="ARBA" id="ARBA00022889"/>
    </source>
</evidence>
<dbReference type="GO" id="GO:0016323">
    <property type="term" value="C:basolateral plasma membrane"/>
    <property type="evidence" value="ECO:0007669"/>
    <property type="project" value="TreeGrafter"/>
</dbReference>
<feature type="chain" id="PRO_5034192747" description="CD44 antigen" evidence="28">
    <location>
        <begin position="21"/>
        <end position="543"/>
    </location>
</feature>
<evidence type="ECO:0000256" key="1">
    <source>
        <dbReference type="ARBA" id="ARBA00004105"/>
    </source>
</evidence>
<evidence type="ECO:0000256" key="9">
    <source>
        <dbReference type="ARBA" id="ARBA00022729"/>
    </source>
</evidence>
<keyword evidence="7" id="KW-0597">Phosphoprotein</keyword>
<dbReference type="InterPro" id="IPR001231">
    <property type="entry name" value="CD44_antigen"/>
</dbReference>
<feature type="region of interest" description="Disordered" evidence="26">
    <location>
        <begin position="153"/>
        <end position="362"/>
    </location>
</feature>
<accession>A0A8B7W838</accession>
<keyword evidence="10" id="KW-0130">Cell adhesion</keyword>
<dbReference type="GO" id="GO:2000106">
    <property type="term" value="P:regulation of leukocyte apoptotic process"/>
    <property type="evidence" value="ECO:0007669"/>
    <property type="project" value="UniProtKB-ARBA"/>
</dbReference>
<evidence type="ECO:0000256" key="22">
    <source>
        <dbReference type="ARBA" id="ARBA00032514"/>
    </source>
</evidence>
<feature type="compositionally biased region" description="Basic and acidic residues" evidence="26">
    <location>
        <begin position="154"/>
        <end position="171"/>
    </location>
</feature>
<dbReference type="PANTHER" id="PTHR10225:SF6">
    <property type="entry name" value="CD44 ANTIGEN"/>
    <property type="match status" value="1"/>
</dbReference>
<evidence type="ECO:0000256" key="16">
    <source>
        <dbReference type="ARBA" id="ARBA00023180"/>
    </source>
</evidence>
<evidence type="ECO:0000256" key="14">
    <source>
        <dbReference type="ARBA" id="ARBA00023157"/>
    </source>
</evidence>
<dbReference type="GO" id="GO:0035692">
    <property type="term" value="C:macrophage migration inhibitory factor receptor complex"/>
    <property type="evidence" value="ECO:0007669"/>
    <property type="project" value="TreeGrafter"/>
</dbReference>
<evidence type="ECO:0000256" key="28">
    <source>
        <dbReference type="SAM" id="SignalP"/>
    </source>
</evidence>
<keyword evidence="11" id="KW-0654">Proteoglycan</keyword>
<dbReference type="InterPro" id="IPR043210">
    <property type="entry name" value="CD44_antigen-like"/>
</dbReference>
<feature type="domain" description="Link" evidence="29">
    <location>
        <begin position="34"/>
        <end position="122"/>
    </location>
</feature>
<dbReference type="OrthoDB" id="9938473at2759"/>
<evidence type="ECO:0000256" key="5">
    <source>
        <dbReference type="ARBA" id="ARBA00022475"/>
    </source>
</evidence>
<evidence type="ECO:0000256" key="8">
    <source>
        <dbReference type="ARBA" id="ARBA00022692"/>
    </source>
</evidence>
<evidence type="ECO:0000256" key="15">
    <source>
        <dbReference type="ARBA" id="ARBA00023170"/>
    </source>
</evidence>
<protein>
    <recommendedName>
        <fullName evidence="4">CD44 antigen</fullName>
    </recommendedName>
    <alternativeName>
        <fullName evidence="24">Extracellular matrix receptor III</fullName>
    </alternativeName>
    <alternativeName>
        <fullName evidence="22">GP90 lymphocyte homing/adhesion receptor</fullName>
    </alternativeName>
    <alternativeName>
        <fullName evidence="21">HUTCH-I</fullName>
    </alternativeName>
    <alternativeName>
        <fullName evidence="23">Hermes antigen</fullName>
    </alternativeName>
    <alternativeName>
        <fullName evidence="20">Hyaluronate receptor</fullName>
    </alternativeName>
    <alternativeName>
        <fullName evidence="18">Phagocytic glycoprotein 1</fullName>
    </alternativeName>
    <alternativeName>
        <fullName evidence="19">Phagocytic glycoprotein I</fullName>
    </alternativeName>
</protein>
<evidence type="ECO:0000256" key="3">
    <source>
        <dbReference type="ARBA" id="ARBA00004613"/>
    </source>
</evidence>
<dbReference type="SUPFAM" id="SSF56436">
    <property type="entry name" value="C-type lectin-like"/>
    <property type="match status" value="1"/>
</dbReference>
<feature type="compositionally biased region" description="Low complexity" evidence="26">
    <location>
        <begin position="215"/>
        <end position="232"/>
    </location>
</feature>
<dbReference type="Pfam" id="PF00193">
    <property type="entry name" value="Xlink"/>
    <property type="match status" value="1"/>
</dbReference>
<evidence type="ECO:0000256" key="7">
    <source>
        <dbReference type="ARBA" id="ARBA00022553"/>
    </source>
</evidence>
<dbReference type="FunFam" id="3.10.100.10:FF:000004">
    <property type="entry name" value="CD44 antigen isoform X2"/>
    <property type="match status" value="1"/>
</dbReference>
<evidence type="ECO:0000256" key="4">
    <source>
        <dbReference type="ARBA" id="ARBA00020474"/>
    </source>
</evidence>
<dbReference type="GO" id="GO:0005576">
    <property type="term" value="C:extracellular region"/>
    <property type="evidence" value="ECO:0007669"/>
    <property type="project" value="UniProtKB-SubCell"/>
</dbReference>
<dbReference type="GO" id="GO:0070374">
    <property type="term" value="P:positive regulation of ERK1 and ERK2 cascade"/>
    <property type="evidence" value="ECO:0007669"/>
    <property type="project" value="TreeGrafter"/>
</dbReference>
<keyword evidence="16" id="KW-0325">Glycoprotein</keyword>
<feature type="compositionally biased region" description="Polar residues" evidence="26">
    <location>
        <begin position="413"/>
        <end position="442"/>
    </location>
</feature>
<evidence type="ECO:0000256" key="23">
    <source>
        <dbReference type="ARBA" id="ARBA00032917"/>
    </source>
</evidence>
<feature type="compositionally biased region" description="Polar residues" evidence="26">
    <location>
        <begin position="272"/>
        <end position="283"/>
    </location>
</feature>
<reference evidence="30" key="1">
    <citation type="submission" date="2025-08" db="UniProtKB">
        <authorList>
            <consortium name="RefSeq"/>
        </authorList>
    </citation>
    <scope>IDENTIFICATION</scope>
    <source>
        <tissue evidence="30">Leukocyte</tissue>
    </source>
</reference>
<dbReference type="GO" id="GO:0007155">
    <property type="term" value="P:cell adhesion"/>
    <property type="evidence" value="ECO:0007669"/>
    <property type="project" value="UniProtKB-KW"/>
</dbReference>
<evidence type="ECO:0000256" key="18">
    <source>
        <dbReference type="ARBA" id="ARBA00029917"/>
    </source>
</evidence>
<feature type="region of interest" description="Disordered" evidence="26">
    <location>
        <begin position="387"/>
        <end position="444"/>
    </location>
</feature>
<keyword evidence="15" id="KW-0675">Receptor</keyword>
<organism evidence="30">
    <name type="scientific">Castor canadensis</name>
    <name type="common">American beaver</name>
    <dbReference type="NCBI Taxonomy" id="51338"/>
    <lineage>
        <taxon>Eukaryota</taxon>
        <taxon>Metazoa</taxon>
        <taxon>Chordata</taxon>
        <taxon>Craniata</taxon>
        <taxon>Vertebrata</taxon>
        <taxon>Euteleostomi</taxon>
        <taxon>Mammalia</taxon>
        <taxon>Eutheria</taxon>
        <taxon>Euarchontoglires</taxon>
        <taxon>Glires</taxon>
        <taxon>Rodentia</taxon>
        <taxon>Castorimorpha</taxon>
        <taxon>Castoridae</taxon>
        <taxon>Castor</taxon>
    </lineage>
</organism>
<evidence type="ECO:0000256" key="25">
    <source>
        <dbReference type="PROSITE-ProRule" id="PRU00323"/>
    </source>
</evidence>
<dbReference type="CTD" id="960"/>
<comment type="caution">
    <text evidence="25">Lacks conserved residue(s) required for the propagation of feature annotation.</text>
</comment>
<dbReference type="PRINTS" id="PR01265">
    <property type="entry name" value="LINKMODULE"/>
</dbReference>
<dbReference type="AlphaFoldDB" id="A0A8B7W838"/>
<dbReference type="GO" id="GO:0009986">
    <property type="term" value="C:cell surface"/>
    <property type="evidence" value="ECO:0007669"/>
    <property type="project" value="UniProtKB-ARBA"/>
</dbReference>
<keyword evidence="14" id="KW-1015">Disulfide bond</keyword>
<dbReference type="SMART" id="SM00445">
    <property type="entry name" value="LINK"/>
    <property type="match status" value="1"/>
</dbReference>
<dbReference type="GO" id="GO:0009653">
    <property type="term" value="P:anatomical structure morphogenesis"/>
    <property type="evidence" value="ECO:0007669"/>
    <property type="project" value="UniProtKB-ARBA"/>
</dbReference>
<dbReference type="PROSITE" id="PS50963">
    <property type="entry name" value="LINK_2"/>
    <property type="match status" value="1"/>
</dbReference>
<dbReference type="PROSITE" id="PS01241">
    <property type="entry name" value="LINK_1"/>
    <property type="match status" value="1"/>
</dbReference>
<feature type="signal peptide" evidence="28">
    <location>
        <begin position="1"/>
        <end position="20"/>
    </location>
</feature>
<evidence type="ECO:0000259" key="29">
    <source>
        <dbReference type="PROSITE" id="PS50963"/>
    </source>
</evidence>
<dbReference type="GO" id="GO:0004896">
    <property type="term" value="F:cytokine receptor activity"/>
    <property type="evidence" value="ECO:0007669"/>
    <property type="project" value="TreeGrafter"/>
</dbReference>